<dbReference type="AlphaFoldDB" id="A0A542Y9J6"/>
<evidence type="ECO:0000313" key="2">
    <source>
        <dbReference type="EMBL" id="TQL44756.1"/>
    </source>
</evidence>
<dbReference type="EMBL" id="VFON01000001">
    <property type="protein sequence ID" value="TQL44756.1"/>
    <property type="molecule type" value="Genomic_DNA"/>
</dbReference>
<keyword evidence="1" id="KW-1133">Transmembrane helix</keyword>
<name>A0A542Y9J6_9MICO</name>
<keyword evidence="1" id="KW-0472">Membrane</keyword>
<accession>A0A542Y9J6</accession>
<sequence length="199" mass="21857">MNAKWSLVTGIATLLALLLSVLFFVATQSITGRDWIVLVIGTLVGAGGAAFIATFIFHSDSRTAKKNAAAAEALAATEAKKQREQKETELMRLIPNRRDHLEALHEQKLELEVEISNSQGYEAIGVVQAQDAARHGFTDIALENQTAAKSWKLNYQARTAQLARIEEEIARVEALSDAEWKAEQAQHRLVTSEDFPSAS</sequence>
<protein>
    <submittedName>
        <fullName evidence="2">Uncharacterized protein</fullName>
    </submittedName>
</protein>
<keyword evidence="3" id="KW-1185">Reference proteome</keyword>
<dbReference type="RefSeq" id="WP_141887889.1">
    <property type="nucleotide sequence ID" value="NZ_BAAAUY010000006.1"/>
</dbReference>
<dbReference type="OrthoDB" id="5142456at2"/>
<feature type="transmembrane region" description="Helical" evidence="1">
    <location>
        <begin position="37"/>
        <end position="57"/>
    </location>
</feature>
<reference evidence="2 3" key="1">
    <citation type="submission" date="2019-06" db="EMBL/GenBank/DDBJ databases">
        <title>Sequencing the genomes of 1000 actinobacteria strains.</title>
        <authorList>
            <person name="Klenk H.-P."/>
        </authorList>
    </citation>
    <scope>NUCLEOTIDE SEQUENCE [LARGE SCALE GENOMIC DNA]</scope>
    <source>
        <strain evidence="2 3">DSM 8803</strain>
    </source>
</reference>
<gene>
    <name evidence="2" type="ORF">FB468_2824</name>
</gene>
<evidence type="ECO:0000313" key="3">
    <source>
        <dbReference type="Proteomes" id="UP000319094"/>
    </source>
</evidence>
<proteinExistence type="predicted"/>
<comment type="caution">
    <text evidence="2">The sequence shown here is derived from an EMBL/GenBank/DDBJ whole genome shotgun (WGS) entry which is preliminary data.</text>
</comment>
<keyword evidence="1" id="KW-0812">Transmembrane</keyword>
<organism evidence="2 3">
    <name type="scientific">Leucobacter komagatae</name>
    <dbReference type="NCBI Taxonomy" id="55969"/>
    <lineage>
        <taxon>Bacteria</taxon>
        <taxon>Bacillati</taxon>
        <taxon>Actinomycetota</taxon>
        <taxon>Actinomycetes</taxon>
        <taxon>Micrococcales</taxon>
        <taxon>Microbacteriaceae</taxon>
        <taxon>Leucobacter</taxon>
    </lineage>
</organism>
<evidence type="ECO:0000256" key="1">
    <source>
        <dbReference type="SAM" id="Phobius"/>
    </source>
</evidence>
<dbReference type="Proteomes" id="UP000319094">
    <property type="component" value="Unassembled WGS sequence"/>
</dbReference>